<name>A0A9P7RQR4_9AGAR</name>
<dbReference type="GeneID" id="66082565"/>
<dbReference type="RefSeq" id="XP_043004002.1">
    <property type="nucleotide sequence ID" value="XM_043158649.1"/>
</dbReference>
<organism evidence="1 2">
    <name type="scientific">Marasmius oreades</name>
    <name type="common">fairy-ring Marasmius</name>
    <dbReference type="NCBI Taxonomy" id="181124"/>
    <lineage>
        <taxon>Eukaryota</taxon>
        <taxon>Fungi</taxon>
        <taxon>Dikarya</taxon>
        <taxon>Basidiomycota</taxon>
        <taxon>Agaricomycotina</taxon>
        <taxon>Agaricomycetes</taxon>
        <taxon>Agaricomycetidae</taxon>
        <taxon>Agaricales</taxon>
        <taxon>Marasmiineae</taxon>
        <taxon>Marasmiaceae</taxon>
        <taxon>Marasmius</taxon>
    </lineage>
</organism>
<dbReference type="EMBL" id="CM032189">
    <property type="protein sequence ID" value="KAG7087531.1"/>
    <property type="molecule type" value="Genomic_DNA"/>
</dbReference>
<evidence type="ECO:0000313" key="2">
    <source>
        <dbReference type="Proteomes" id="UP001049176"/>
    </source>
</evidence>
<sequence length="105" mass="11801">MKLGIGNVGLGAHSHTPVISKRPEITNISILPSLIHYTSSQQLFNVDSQSRSMGVIPVDIKEHQLILYYETLFAQHPRHSFILESHCMPTYPIDTCARLSGQNSW</sequence>
<dbReference type="AlphaFoldDB" id="A0A9P7RQR4"/>
<comment type="caution">
    <text evidence="1">The sequence shown here is derived from an EMBL/GenBank/DDBJ whole genome shotgun (WGS) entry which is preliminary data.</text>
</comment>
<dbReference type="KEGG" id="more:E1B28_013490"/>
<evidence type="ECO:0000313" key="1">
    <source>
        <dbReference type="EMBL" id="KAG7087531.1"/>
    </source>
</evidence>
<gene>
    <name evidence="1" type="ORF">E1B28_013490</name>
</gene>
<proteinExistence type="predicted"/>
<accession>A0A9P7RQR4</accession>
<keyword evidence="2" id="KW-1185">Reference proteome</keyword>
<reference evidence="1" key="1">
    <citation type="journal article" date="2021" name="Genome Biol. Evol.">
        <title>The assembled and annotated genome of the fairy-ring fungus Marasmius oreades.</title>
        <authorList>
            <person name="Hiltunen M."/>
            <person name="Ament-Velasquez S.L."/>
            <person name="Johannesson H."/>
        </authorList>
    </citation>
    <scope>NUCLEOTIDE SEQUENCE</scope>
    <source>
        <strain evidence="1">03SP1</strain>
    </source>
</reference>
<dbReference type="Proteomes" id="UP001049176">
    <property type="component" value="Chromosome 9"/>
</dbReference>
<protein>
    <submittedName>
        <fullName evidence="1">Uncharacterized protein</fullName>
    </submittedName>
</protein>